<sequence>MQPVKVDPDTLGAFGVAERTVAESVAGTAGGVDVATLMPTFGIVGSEFLAVLAATCAHRDAVIGEVAQQYRTLAGAADTSGEDYRASDARGAHDLAADRTLRL</sequence>
<organism evidence="1 2">
    <name type="scientific">Williamsia sterculiae</name>
    <dbReference type="NCBI Taxonomy" id="1344003"/>
    <lineage>
        <taxon>Bacteria</taxon>
        <taxon>Bacillati</taxon>
        <taxon>Actinomycetota</taxon>
        <taxon>Actinomycetes</taxon>
        <taxon>Mycobacteriales</taxon>
        <taxon>Nocardiaceae</taxon>
        <taxon>Williamsia</taxon>
    </lineage>
</organism>
<evidence type="ECO:0000313" key="1">
    <source>
        <dbReference type="EMBL" id="SIR80505.1"/>
    </source>
</evidence>
<dbReference type="STRING" id="1344003.SAMN05445060_0994"/>
<evidence type="ECO:0000313" key="2">
    <source>
        <dbReference type="Proteomes" id="UP000186218"/>
    </source>
</evidence>
<reference evidence="1 2" key="1">
    <citation type="submission" date="2017-01" db="EMBL/GenBank/DDBJ databases">
        <authorList>
            <person name="Mah S.A."/>
            <person name="Swanson W.J."/>
            <person name="Moy G.W."/>
            <person name="Vacquier V.D."/>
        </authorList>
    </citation>
    <scope>NUCLEOTIDE SEQUENCE [LARGE SCALE GENOMIC DNA]</scope>
    <source>
        <strain evidence="1 2">CPCC 203464</strain>
    </source>
</reference>
<dbReference type="GO" id="GO:0009306">
    <property type="term" value="P:protein secretion"/>
    <property type="evidence" value="ECO:0007669"/>
    <property type="project" value="InterPro"/>
</dbReference>
<keyword evidence="2" id="KW-1185">Reference proteome</keyword>
<gene>
    <name evidence="1" type="ORF">SAMN05445060_0994</name>
</gene>
<dbReference type="Proteomes" id="UP000186218">
    <property type="component" value="Unassembled WGS sequence"/>
</dbReference>
<protein>
    <submittedName>
        <fullName evidence="1">Excreted virulence factor EspC, type VII ESX diderm</fullName>
    </submittedName>
</protein>
<dbReference type="EMBL" id="FTNT01000002">
    <property type="protein sequence ID" value="SIR80505.1"/>
    <property type="molecule type" value="Genomic_DNA"/>
</dbReference>
<dbReference type="AlphaFoldDB" id="A0A1N7DXV3"/>
<proteinExistence type="predicted"/>
<dbReference type="RefSeq" id="WP_076477052.1">
    <property type="nucleotide sequence ID" value="NZ_FTNT01000002.1"/>
</dbReference>
<dbReference type="InterPro" id="IPR022536">
    <property type="entry name" value="EspC"/>
</dbReference>
<dbReference type="Pfam" id="PF10824">
    <property type="entry name" value="T7SS_ESX_EspC"/>
    <property type="match status" value="1"/>
</dbReference>
<name>A0A1N7DXV3_9NOCA</name>
<accession>A0A1N7DXV3</accession>
<dbReference type="OrthoDB" id="4381629at2"/>